<dbReference type="Proteomes" id="UP000183832">
    <property type="component" value="Unassembled WGS sequence"/>
</dbReference>
<keyword evidence="2" id="KW-1185">Reference proteome</keyword>
<protein>
    <submittedName>
        <fullName evidence="1">CLUMA_CG012340, isoform A</fullName>
    </submittedName>
</protein>
<gene>
    <name evidence="1" type="ORF">CLUMA_CG012340</name>
</gene>
<sequence length="59" mass="7217">MKEHENEPEQIIRPWRIFYEFRFSELAMKNEVKAVELRFKQQTSQNRVDLFGKKSQLGM</sequence>
<name>A0A1J1IF12_9DIPT</name>
<dbReference type="EMBL" id="CVRI01000048">
    <property type="protein sequence ID" value="CRK98803.1"/>
    <property type="molecule type" value="Genomic_DNA"/>
</dbReference>
<proteinExistence type="predicted"/>
<evidence type="ECO:0000313" key="1">
    <source>
        <dbReference type="EMBL" id="CRK98803.1"/>
    </source>
</evidence>
<reference evidence="1 2" key="1">
    <citation type="submission" date="2015-04" db="EMBL/GenBank/DDBJ databases">
        <authorList>
            <person name="Syromyatnikov M.Y."/>
            <person name="Popov V.N."/>
        </authorList>
    </citation>
    <scope>NUCLEOTIDE SEQUENCE [LARGE SCALE GENOMIC DNA]</scope>
</reference>
<dbReference type="AlphaFoldDB" id="A0A1J1IF12"/>
<accession>A0A1J1IF12</accession>
<organism evidence="1 2">
    <name type="scientific">Clunio marinus</name>
    <dbReference type="NCBI Taxonomy" id="568069"/>
    <lineage>
        <taxon>Eukaryota</taxon>
        <taxon>Metazoa</taxon>
        <taxon>Ecdysozoa</taxon>
        <taxon>Arthropoda</taxon>
        <taxon>Hexapoda</taxon>
        <taxon>Insecta</taxon>
        <taxon>Pterygota</taxon>
        <taxon>Neoptera</taxon>
        <taxon>Endopterygota</taxon>
        <taxon>Diptera</taxon>
        <taxon>Nematocera</taxon>
        <taxon>Chironomoidea</taxon>
        <taxon>Chironomidae</taxon>
        <taxon>Clunio</taxon>
    </lineage>
</organism>
<evidence type="ECO:0000313" key="2">
    <source>
        <dbReference type="Proteomes" id="UP000183832"/>
    </source>
</evidence>